<organism evidence="1">
    <name type="scientific">Amphimedon queenslandica</name>
    <name type="common">Sponge</name>
    <dbReference type="NCBI Taxonomy" id="400682"/>
    <lineage>
        <taxon>Eukaryota</taxon>
        <taxon>Metazoa</taxon>
        <taxon>Porifera</taxon>
        <taxon>Demospongiae</taxon>
        <taxon>Heteroscleromorpha</taxon>
        <taxon>Haplosclerida</taxon>
        <taxon>Niphatidae</taxon>
        <taxon>Amphimedon</taxon>
    </lineage>
</organism>
<accession>A0A1X7UGX6</accession>
<proteinExistence type="predicted"/>
<protein>
    <submittedName>
        <fullName evidence="1">Uncharacterized protein</fullName>
    </submittedName>
</protein>
<name>A0A1X7UGX6_AMPQE</name>
<dbReference type="EnsemblMetazoa" id="Aqu2.1.26731_001">
    <property type="protein sequence ID" value="Aqu2.1.26731_001"/>
    <property type="gene ID" value="Aqu2.1.26731"/>
</dbReference>
<evidence type="ECO:0000313" key="1">
    <source>
        <dbReference type="EnsemblMetazoa" id="Aqu2.1.26731_001"/>
    </source>
</evidence>
<reference evidence="1" key="1">
    <citation type="submission" date="2017-05" db="UniProtKB">
        <authorList>
            <consortium name="EnsemblMetazoa"/>
        </authorList>
    </citation>
    <scope>IDENTIFICATION</scope>
</reference>
<dbReference type="AlphaFoldDB" id="A0A1X7UGX6"/>
<dbReference type="InParanoid" id="A0A1X7UGX6"/>
<sequence length="89" mass="10099">MHLEDILGTDEWFKCKNISLICDLLQLPPVNGRPVINKISHKIVKTKVRAANAVNISKENVEYGEKIINERQKETKLSLKCLILLSMAV</sequence>